<dbReference type="AlphaFoldDB" id="A0AAJ0X9T9"/>
<protein>
    <submittedName>
        <fullName evidence="9">Ni/Fe-hydrogenase cytochrome b subunit</fullName>
    </submittedName>
</protein>
<feature type="region of interest" description="Disordered" evidence="7">
    <location>
        <begin position="396"/>
        <end position="417"/>
    </location>
</feature>
<evidence type="ECO:0000256" key="4">
    <source>
        <dbReference type="ARBA" id="ARBA00022692"/>
    </source>
</evidence>
<dbReference type="InterPro" id="IPR005614">
    <property type="entry name" value="NrfD-like"/>
</dbReference>
<dbReference type="RefSeq" id="WP_200345620.1">
    <property type="nucleotide sequence ID" value="NZ_NRSJ01000010.1"/>
</dbReference>
<reference evidence="9" key="2">
    <citation type="journal article" date="2020" name="Microorganisms">
        <title>Osmotic Adaptation and Compatible Solute Biosynthesis of Phototrophic Bacteria as Revealed from Genome Analyses.</title>
        <authorList>
            <person name="Imhoff J.F."/>
            <person name="Rahn T."/>
            <person name="Kunzel S."/>
            <person name="Keller A."/>
            <person name="Neulinger S.C."/>
        </authorList>
    </citation>
    <scope>NUCLEOTIDE SEQUENCE</scope>
    <source>
        <strain evidence="9">DSM 11080</strain>
    </source>
</reference>
<feature type="transmembrane region" description="Helical" evidence="8">
    <location>
        <begin position="51"/>
        <end position="78"/>
    </location>
</feature>
<proteinExistence type="inferred from homology"/>
<keyword evidence="5 8" id="KW-1133">Transmembrane helix</keyword>
<feature type="transmembrane region" description="Helical" evidence="8">
    <location>
        <begin position="340"/>
        <end position="366"/>
    </location>
</feature>
<dbReference type="Proteomes" id="UP001296776">
    <property type="component" value="Unassembled WGS sequence"/>
</dbReference>
<evidence type="ECO:0000256" key="6">
    <source>
        <dbReference type="ARBA" id="ARBA00023136"/>
    </source>
</evidence>
<feature type="transmembrane region" description="Helical" evidence="8">
    <location>
        <begin position="90"/>
        <end position="110"/>
    </location>
</feature>
<comment type="similarity">
    <text evidence="2">Belongs to the NrfD family.</text>
</comment>
<feature type="transmembrane region" description="Helical" evidence="8">
    <location>
        <begin position="243"/>
        <end position="263"/>
    </location>
</feature>
<evidence type="ECO:0000256" key="1">
    <source>
        <dbReference type="ARBA" id="ARBA00004651"/>
    </source>
</evidence>
<feature type="compositionally biased region" description="Polar residues" evidence="7">
    <location>
        <begin position="400"/>
        <end position="417"/>
    </location>
</feature>
<accession>A0AAJ0X9T9</accession>
<keyword evidence="4 8" id="KW-0812">Transmembrane</keyword>
<name>A0AAJ0X9T9_9GAMM</name>
<evidence type="ECO:0000256" key="3">
    <source>
        <dbReference type="ARBA" id="ARBA00022475"/>
    </source>
</evidence>
<feature type="transmembrane region" description="Helical" evidence="8">
    <location>
        <begin position="311"/>
        <end position="334"/>
    </location>
</feature>
<reference evidence="9" key="1">
    <citation type="submission" date="2017-08" db="EMBL/GenBank/DDBJ databases">
        <authorList>
            <person name="Imhoff J.F."/>
            <person name="Rahn T."/>
            <person name="Kuenzel S."/>
            <person name="Neulinger S.C."/>
        </authorList>
    </citation>
    <scope>NUCLEOTIDE SEQUENCE</scope>
    <source>
        <strain evidence="9">DSM 11080</strain>
    </source>
</reference>
<keyword evidence="10" id="KW-1185">Reference proteome</keyword>
<dbReference type="EMBL" id="NRSJ01000010">
    <property type="protein sequence ID" value="MBK1704420.1"/>
    <property type="molecule type" value="Genomic_DNA"/>
</dbReference>
<evidence type="ECO:0000256" key="5">
    <source>
        <dbReference type="ARBA" id="ARBA00022989"/>
    </source>
</evidence>
<keyword evidence="3" id="KW-1003">Cell membrane</keyword>
<dbReference type="GO" id="GO:0005886">
    <property type="term" value="C:plasma membrane"/>
    <property type="evidence" value="ECO:0007669"/>
    <property type="project" value="UniProtKB-SubCell"/>
</dbReference>
<dbReference type="PANTHER" id="PTHR30074">
    <property type="entry name" value="FORMATE DEHYDROGENASE, NITRATE-INDUCIBLE, CYTOCHROME B556 FDN SUBUNIT"/>
    <property type="match status" value="1"/>
</dbReference>
<keyword evidence="6 8" id="KW-0472">Membrane</keyword>
<evidence type="ECO:0000313" key="10">
    <source>
        <dbReference type="Proteomes" id="UP001296776"/>
    </source>
</evidence>
<dbReference type="InterPro" id="IPR051817">
    <property type="entry name" value="FDH_cytochrome_b556_subunit"/>
</dbReference>
<evidence type="ECO:0000313" key="9">
    <source>
        <dbReference type="EMBL" id="MBK1704420.1"/>
    </source>
</evidence>
<dbReference type="Gene3D" id="1.20.1630.10">
    <property type="entry name" value="Formate dehydrogenase/DMSO reductase domain"/>
    <property type="match status" value="1"/>
</dbReference>
<dbReference type="GO" id="GO:0009061">
    <property type="term" value="P:anaerobic respiration"/>
    <property type="evidence" value="ECO:0007669"/>
    <property type="project" value="TreeGrafter"/>
</dbReference>
<sequence>MSERFRPIGGRLLTPHFYFLGVLLLIGAYFIVKRFIFGIGAVANLSDGFPWGIWITYDVVTGTAIACGGYAMALLVYVFNRGQFHPMVRAALLTSVFGYTLAGASIIVDVGRWWQLYNVFLPQYMNLNSVMLEVALCVTLYTLVLWIEFSPAILEAMQAKRWLRNLRHFLFLAIGLGILLPTMHQSSLGSLLIIAGDKVHPLWQSNVIPLLFLLTAITMGYAIVVFESLYASVNLNRPLETPLLAKVSALIPWLLIAYLFIRAADIARSGEFAMLLQAGPEPILFAIEVALFLYAIRLLRDPQKRVRPTVLFWTSLAVLFGGGLYRFNAFIIAFDPGPGWHYFPAVGEMMITIGIVAFEIMAYLFFVKMTPVMMAAPEGGGSDRRAGSGLDTARWLEGAPSSTQDSASYRPTAATSA</sequence>
<feature type="transmembrane region" description="Helical" evidence="8">
    <location>
        <begin position="283"/>
        <end position="299"/>
    </location>
</feature>
<evidence type="ECO:0000256" key="2">
    <source>
        <dbReference type="ARBA" id="ARBA00008929"/>
    </source>
</evidence>
<dbReference type="Pfam" id="PF03916">
    <property type="entry name" value="NrfD"/>
    <property type="match status" value="1"/>
</dbReference>
<dbReference type="NCBIfam" id="NF008133">
    <property type="entry name" value="PRK10881.1"/>
    <property type="match status" value="1"/>
</dbReference>
<gene>
    <name evidence="9" type="ORF">CKO40_07690</name>
</gene>
<comment type="caution">
    <text evidence="9">The sequence shown here is derived from an EMBL/GenBank/DDBJ whole genome shotgun (WGS) entry which is preliminary data.</text>
</comment>
<feature type="transmembrane region" description="Helical" evidence="8">
    <location>
        <begin position="130"/>
        <end position="149"/>
    </location>
</feature>
<feature type="transmembrane region" description="Helical" evidence="8">
    <location>
        <begin position="12"/>
        <end position="31"/>
    </location>
</feature>
<organism evidence="9 10">
    <name type="scientific">Halochromatium glycolicum</name>
    <dbReference type="NCBI Taxonomy" id="85075"/>
    <lineage>
        <taxon>Bacteria</taxon>
        <taxon>Pseudomonadati</taxon>
        <taxon>Pseudomonadota</taxon>
        <taxon>Gammaproteobacteria</taxon>
        <taxon>Chromatiales</taxon>
        <taxon>Chromatiaceae</taxon>
        <taxon>Halochromatium</taxon>
    </lineage>
</organism>
<feature type="transmembrane region" description="Helical" evidence="8">
    <location>
        <begin position="169"/>
        <end position="195"/>
    </location>
</feature>
<dbReference type="PANTHER" id="PTHR30074:SF4">
    <property type="entry name" value="NI_FE-HYDROGENASE 2 B-TYPE CYTOCHROME SUBUNIT-RELATED"/>
    <property type="match status" value="1"/>
</dbReference>
<feature type="transmembrane region" description="Helical" evidence="8">
    <location>
        <begin position="207"/>
        <end position="231"/>
    </location>
</feature>
<evidence type="ECO:0000256" key="8">
    <source>
        <dbReference type="SAM" id="Phobius"/>
    </source>
</evidence>
<comment type="subcellular location">
    <subcellularLocation>
        <location evidence="1">Cell membrane</location>
        <topology evidence="1">Multi-pass membrane protein</topology>
    </subcellularLocation>
</comment>
<evidence type="ECO:0000256" key="7">
    <source>
        <dbReference type="SAM" id="MobiDB-lite"/>
    </source>
</evidence>